<feature type="transmembrane region" description="Helical" evidence="1">
    <location>
        <begin position="24"/>
        <end position="45"/>
    </location>
</feature>
<evidence type="ECO:0000256" key="1">
    <source>
        <dbReference type="SAM" id="Phobius"/>
    </source>
</evidence>
<dbReference type="Pfam" id="PF13801">
    <property type="entry name" value="Metal_resist"/>
    <property type="match status" value="1"/>
</dbReference>
<sequence>MTNETEQTPTPAGTQGRLRGGTKVVFILSLVLNFLVIGVVAGGVIGHMRGEPPPRVLDRDGPDQLSFGPLGGAFTREDRIEMRRAAEGQGRDFGAMQGQMRSDFERLDAALRAQPYDEAALHGVLTEMRARTLERIEMGEQVMLSRIAAMSDEERAAFADRMQRGVERFQRRLDERREDWRERRRPAD</sequence>
<proteinExistence type="predicted"/>
<evidence type="ECO:0000313" key="2">
    <source>
        <dbReference type="EMBL" id="SIS87242.1"/>
    </source>
</evidence>
<dbReference type="STRING" id="453582.SAMN05421580_10657"/>
<keyword evidence="1" id="KW-0812">Transmembrane</keyword>
<protein>
    <submittedName>
        <fullName evidence="2">Heavy-metal resistance</fullName>
    </submittedName>
</protein>
<dbReference type="RefSeq" id="WP_076484855.1">
    <property type="nucleotide sequence ID" value="NZ_FTOG01000006.1"/>
</dbReference>
<dbReference type="EMBL" id="FTOG01000006">
    <property type="protein sequence ID" value="SIS87242.1"/>
    <property type="molecule type" value="Genomic_DNA"/>
</dbReference>
<dbReference type="InterPro" id="IPR025961">
    <property type="entry name" value="Metal_resist"/>
</dbReference>
<keyword evidence="3" id="KW-1185">Reference proteome</keyword>
<name>A0A1N7MMG5_9RHOB</name>
<gene>
    <name evidence="2" type="ORF">SAMN05421580_10657</name>
</gene>
<keyword evidence="1" id="KW-1133">Transmembrane helix</keyword>
<organism evidence="2 3">
    <name type="scientific">Rhodobacter aestuarii</name>
    <dbReference type="NCBI Taxonomy" id="453582"/>
    <lineage>
        <taxon>Bacteria</taxon>
        <taxon>Pseudomonadati</taxon>
        <taxon>Pseudomonadota</taxon>
        <taxon>Alphaproteobacteria</taxon>
        <taxon>Rhodobacterales</taxon>
        <taxon>Rhodobacter group</taxon>
        <taxon>Rhodobacter</taxon>
    </lineage>
</organism>
<dbReference type="Proteomes" id="UP000186221">
    <property type="component" value="Unassembled WGS sequence"/>
</dbReference>
<dbReference type="OrthoDB" id="7688532at2"/>
<reference evidence="3" key="1">
    <citation type="submission" date="2017-01" db="EMBL/GenBank/DDBJ databases">
        <authorList>
            <person name="Varghese N."/>
            <person name="Submissions S."/>
        </authorList>
    </citation>
    <scope>NUCLEOTIDE SEQUENCE [LARGE SCALE GENOMIC DNA]</scope>
    <source>
        <strain evidence="3">DSM 19945</strain>
    </source>
</reference>
<keyword evidence="1" id="KW-0472">Membrane</keyword>
<dbReference type="AlphaFoldDB" id="A0A1N7MMG5"/>
<evidence type="ECO:0000313" key="3">
    <source>
        <dbReference type="Proteomes" id="UP000186221"/>
    </source>
</evidence>
<accession>A0A1N7MMG5</accession>